<name>A0A089ZV41_METFO</name>
<accession>A0A089ZV41</accession>
<keyword evidence="1" id="KW-0808">Transferase</keyword>
<dbReference type="SUPFAM" id="SSF52402">
    <property type="entry name" value="Adenine nucleotide alpha hydrolases-like"/>
    <property type="match status" value="1"/>
</dbReference>
<feature type="binding site" evidence="2">
    <location>
        <begin position="36"/>
        <end position="38"/>
    </location>
    <ligand>
        <name>ATP</name>
        <dbReference type="ChEBI" id="CHEBI:30616"/>
    </ligand>
</feature>
<dbReference type="KEGG" id="mfc:BRM9_0957"/>
<feature type="binding site" evidence="2">
    <location>
        <position position="149"/>
    </location>
    <ligand>
        <name>ATP</name>
        <dbReference type="ChEBI" id="CHEBI:30616"/>
    </ligand>
</feature>
<evidence type="ECO:0000313" key="7">
    <source>
        <dbReference type="Proteomes" id="UP000062768"/>
    </source>
</evidence>
<dbReference type="RefSeq" id="WP_048085010.1">
    <property type="nucleotide sequence ID" value="NZ_CP006933.1"/>
</dbReference>
<keyword evidence="7" id="KW-1185">Reference proteome</keyword>
<protein>
    <submittedName>
        <fullName evidence="4">PP-loop family protein</fullName>
    </submittedName>
</protein>
<dbReference type="AlphaFoldDB" id="A0A089ZV41"/>
<dbReference type="GO" id="GO:0002143">
    <property type="term" value="P:tRNA wobble position uridine thiolation"/>
    <property type="evidence" value="ECO:0007669"/>
    <property type="project" value="TreeGrafter"/>
</dbReference>
<feature type="binding site" evidence="2">
    <location>
        <position position="42"/>
    </location>
    <ligand>
        <name>ATP</name>
        <dbReference type="ChEBI" id="CHEBI:30616"/>
    </ligand>
</feature>
<reference evidence="5" key="2">
    <citation type="submission" date="2014-09" db="EMBL/GenBank/DDBJ databases">
        <authorList>
            <person name="Bishop-Lilly K.A."/>
            <person name="Broomall S.M."/>
            <person name="Chain P.S."/>
            <person name="Chertkov O."/>
            <person name="Coyne S.R."/>
            <person name="Daligault H.E."/>
            <person name="Davenport K.W."/>
            <person name="Erkkila T."/>
            <person name="Frey K.G."/>
            <person name="Gibbons H.S."/>
            <person name="Gu W."/>
            <person name="Jaissle J."/>
            <person name="Johnson S.L."/>
            <person name="Koroleva G.I."/>
            <person name="Ladner J.T."/>
            <person name="Lo C.-C."/>
            <person name="Minogue T.D."/>
            <person name="Munk C."/>
            <person name="Palacios G.F."/>
            <person name="Redden C.L."/>
            <person name="Rosenzweig C.N."/>
            <person name="Scholz M.B."/>
            <person name="Teshima H."/>
            <person name="Xu Y."/>
        </authorList>
    </citation>
    <scope>NUCLEOTIDE SEQUENCE</scope>
    <source>
        <strain evidence="5">Mb9</strain>
    </source>
</reference>
<evidence type="ECO:0000313" key="4">
    <source>
        <dbReference type="EMBL" id="AIS31774.1"/>
    </source>
</evidence>
<feature type="domain" description="tRNA(Ile)-lysidine/2-thiocytidine synthase N-terminal" evidence="3">
    <location>
        <begin position="32"/>
        <end position="205"/>
    </location>
</feature>
<evidence type="ECO:0000256" key="1">
    <source>
        <dbReference type="ARBA" id="ARBA00022679"/>
    </source>
</evidence>
<evidence type="ECO:0000259" key="3">
    <source>
        <dbReference type="Pfam" id="PF01171"/>
    </source>
</evidence>
<dbReference type="GO" id="GO:0002144">
    <property type="term" value="C:cytosolic tRNA wobble base thiouridylase complex"/>
    <property type="evidence" value="ECO:0007669"/>
    <property type="project" value="TreeGrafter"/>
</dbReference>
<organism evidence="4 6">
    <name type="scientific">Methanobacterium formicicum</name>
    <dbReference type="NCBI Taxonomy" id="2162"/>
    <lineage>
        <taxon>Archaea</taxon>
        <taxon>Methanobacteriati</taxon>
        <taxon>Methanobacteriota</taxon>
        <taxon>Methanomada group</taxon>
        <taxon>Methanobacteria</taxon>
        <taxon>Methanobacteriales</taxon>
        <taxon>Methanobacteriaceae</taxon>
        <taxon>Methanobacterium</taxon>
    </lineage>
</organism>
<dbReference type="Proteomes" id="UP000062768">
    <property type="component" value="Chromosome I"/>
</dbReference>
<dbReference type="OrthoDB" id="33422at2157"/>
<gene>
    <name evidence="4" type="ORF">BRM9_0957</name>
    <name evidence="5" type="ORF">MB9_2011</name>
</gene>
<evidence type="ECO:0000313" key="5">
    <source>
        <dbReference type="EMBL" id="CEL25638.1"/>
    </source>
</evidence>
<dbReference type="CDD" id="cd01713">
    <property type="entry name" value="CTU1-like"/>
    <property type="match status" value="1"/>
</dbReference>
<dbReference type="InterPro" id="IPR000541">
    <property type="entry name" value="Ncs6/Tuc1/Ctu1"/>
</dbReference>
<dbReference type="PANTHER" id="PTHR11807:SF12">
    <property type="entry name" value="CYTOPLASMIC TRNA 2-THIOLATION PROTEIN 1"/>
    <property type="match status" value="1"/>
</dbReference>
<feature type="binding site" evidence="2">
    <location>
        <position position="144"/>
    </location>
    <ligand>
        <name>ATP</name>
        <dbReference type="ChEBI" id="CHEBI:30616"/>
    </ligand>
</feature>
<dbReference type="GO" id="GO:0000049">
    <property type="term" value="F:tRNA binding"/>
    <property type="evidence" value="ECO:0007669"/>
    <property type="project" value="InterPro"/>
</dbReference>
<proteinExistence type="predicted"/>
<dbReference type="GO" id="GO:0016740">
    <property type="term" value="F:transferase activity"/>
    <property type="evidence" value="ECO:0007669"/>
    <property type="project" value="UniProtKB-KW"/>
</dbReference>
<dbReference type="InterPro" id="IPR014729">
    <property type="entry name" value="Rossmann-like_a/b/a_fold"/>
</dbReference>
<evidence type="ECO:0000256" key="2">
    <source>
        <dbReference type="PIRSR" id="PIRSR004976-51"/>
    </source>
</evidence>
<sequence length="287" mass="33067">MKPLDRHSFNWELENRVEKVITDYNLIDKGDKVAVALSGGKDSVLTLQILHKLVEEGGFDFKLLAIAIDEGIVHYREEGLEAARGQAKDLGVEYHELSFKKEIGFSLDEAAQFYQTACVPCGVFRRYLLNRTACQLDVDKLATGHNLDDEVQSYLMSFARADVRRFAKFGPKQERIHPGMVPRIKPLWLVKEKEVGTWAIMNEIPVHLAECPYAHQSLRSRLKNYLNQLEEERPGTKLNLLNFFQKNLRNLDQKRIKLHRCQRCGEPSSVPVCKACEIQEFLEQKLR</sequence>
<keyword evidence="2" id="KW-0067">ATP-binding</keyword>
<dbReference type="PIRSF" id="PIRSF004976">
    <property type="entry name" value="ATPase_YdaO"/>
    <property type="match status" value="1"/>
</dbReference>
<dbReference type="PANTHER" id="PTHR11807">
    <property type="entry name" value="ATPASES OF THE PP SUPERFAMILY-RELATED"/>
    <property type="match status" value="1"/>
</dbReference>
<dbReference type="Pfam" id="PF01171">
    <property type="entry name" value="ATP_bind_3"/>
    <property type="match status" value="1"/>
</dbReference>
<dbReference type="InterPro" id="IPR011063">
    <property type="entry name" value="TilS/TtcA_N"/>
</dbReference>
<dbReference type="EMBL" id="CP006933">
    <property type="protein sequence ID" value="AIS31774.1"/>
    <property type="molecule type" value="Genomic_DNA"/>
</dbReference>
<evidence type="ECO:0000313" key="6">
    <source>
        <dbReference type="Proteomes" id="UP000029661"/>
    </source>
</evidence>
<dbReference type="Gene3D" id="3.40.50.620">
    <property type="entry name" value="HUPs"/>
    <property type="match status" value="1"/>
</dbReference>
<reference evidence="4" key="1">
    <citation type="submission" date="2013-12" db="EMBL/GenBank/DDBJ databases">
        <title>The complete genome sequence of Methanobacterium sp. BRM9.</title>
        <authorList>
            <consortium name="Pastoral Greenhouse Gas Research Consortium"/>
            <person name="Kelly W.J."/>
            <person name="Leahy S.C."/>
            <person name="Perry R."/>
            <person name="Li D."/>
            <person name="Altermann E."/>
            <person name="Lambie S.C."/>
            <person name="Attwood G.T."/>
        </authorList>
    </citation>
    <scope>NUCLEOTIDE SEQUENCE [LARGE SCALE GENOMIC DNA]</scope>
    <source>
        <strain evidence="4">BRM9</strain>
    </source>
</reference>
<dbReference type="GeneID" id="26740244"/>
<dbReference type="InterPro" id="IPR056369">
    <property type="entry name" value="CTU1-like_ATP-bd"/>
</dbReference>
<dbReference type="InterPro" id="IPR035107">
    <property type="entry name" value="tRNA_thiolation_TtcA_Ctu1"/>
</dbReference>
<dbReference type="PATRIC" id="fig|2162.10.peg.2089"/>
<feature type="binding site" evidence="2">
    <location>
        <position position="68"/>
    </location>
    <ligand>
        <name>ATP</name>
        <dbReference type="ChEBI" id="CHEBI:30616"/>
    </ligand>
</feature>
<dbReference type="GO" id="GO:0005524">
    <property type="term" value="F:ATP binding"/>
    <property type="evidence" value="ECO:0007669"/>
    <property type="project" value="UniProtKB-KW"/>
</dbReference>
<keyword evidence="2" id="KW-0547">Nucleotide-binding</keyword>
<dbReference type="EMBL" id="LN734822">
    <property type="protein sequence ID" value="CEL25638.1"/>
    <property type="molecule type" value="Genomic_DNA"/>
</dbReference>
<dbReference type="NCBIfam" id="TIGR00269">
    <property type="entry name" value="TIGR00269 family protein"/>
    <property type="match status" value="1"/>
</dbReference>
<dbReference type="STRING" id="2162.BRM9_0957"/>
<dbReference type="Proteomes" id="UP000029661">
    <property type="component" value="Chromosome"/>
</dbReference>